<evidence type="ECO:0000256" key="1">
    <source>
        <dbReference type="SAM" id="MobiDB-lite"/>
    </source>
</evidence>
<organism evidence="2 3">
    <name type="scientific">Gigaspora rosea</name>
    <dbReference type="NCBI Taxonomy" id="44941"/>
    <lineage>
        <taxon>Eukaryota</taxon>
        <taxon>Fungi</taxon>
        <taxon>Fungi incertae sedis</taxon>
        <taxon>Mucoromycota</taxon>
        <taxon>Glomeromycotina</taxon>
        <taxon>Glomeromycetes</taxon>
        <taxon>Diversisporales</taxon>
        <taxon>Gigasporaceae</taxon>
        <taxon>Gigaspora</taxon>
    </lineage>
</organism>
<dbReference type="Proteomes" id="UP000266673">
    <property type="component" value="Unassembled WGS sequence"/>
</dbReference>
<reference evidence="2 3" key="1">
    <citation type="submission" date="2018-06" db="EMBL/GenBank/DDBJ databases">
        <title>Comparative genomics reveals the genomic features of Rhizophagus irregularis, R. cerebriforme, R. diaphanum and Gigaspora rosea, and their symbiotic lifestyle signature.</title>
        <authorList>
            <person name="Morin E."/>
            <person name="San Clemente H."/>
            <person name="Chen E.C.H."/>
            <person name="De La Providencia I."/>
            <person name="Hainaut M."/>
            <person name="Kuo A."/>
            <person name="Kohler A."/>
            <person name="Murat C."/>
            <person name="Tang N."/>
            <person name="Roy S."/>
            <person name="Loubradou J."/>
            <person name="Henrissat B."/>
            <person name="Grigoriev I.V."/>
            <person name="Corradi N."/>
            <person name="Roux C."/>
            <person name="Martin F.M."/>
        </authorList>
    </citation>
    <scope>NUCLEOTIDE SEQUENCE [LARGE SCALE GENOMIC DNA]</scope>
    <source>
        <strain evidence="2 3">DAOM 194757</strain>
    </source>
</reference>
<dbReference type="AlphaFoldDB" id="A0A397UL43"/>
<feature type="compositionally biased region" description="Basic and acidic residues" evidence="1">
    <location>
        <begin position="35"/>
        <end position="64"/>
    </location>
</feature>
<accession>A0A397UL43</accession>
<evidence type="ECO:0000313" key="3">
    <source>
        <dbReference type="Proteomes" id="UP000266673"/>
    </source>
</evidence>
<sequence>MTIPSKSKAPSNDTDTYNKTTRANTKKKQSSYTHTNDRETTKLSHMNTREMTKPLHINTREMTRPPHRTPKNNKTTLYEC</sequence>
<feature type="compositionally biased region" description="Polar residues" evidence="1">
    <location>
        <begin position="1"/>
        <end position="23"/>
    </location>
</feature>
<protein>
    <submittedName>
        <fullName evidence="2">Uncharacterized protein</fullName>
    </submittedName>
</protein>
<name>A0A397UL43_9GLOM</name>
<keyword evidence="3" id="KW-1185">Reference proteome</keyword>
<feature type="region of interest" description="Disordered" evidence="1">
    <location>
        <begin position="1"/>
        <end position="80"/>
    </location>
</feature>
<comment type="caution">
    <text evidence="2">The sequence shown here is derived from an EMBL/GenBank/DDBJ whole genome shotgun (WGS) entry which is preliminary data.</text>
</comment>
<gene>
    <name evidence="2" type="ORF">C2G38_2212533</name>
</gene>
<dbReference type="EMBL" id="QKWP01001554">
    <property type="protein sequence ID" value="RIB08093.1"/>
    <property type="molecule type" value="Genomic_DNA"/>
</dbReference>
<proteinExistence type="predicted"/>
<evidence type="ECO:0000313" key="2">
    <source>
        <dbReference type="EMBL" id="RIB08093.1"/>
    </source>
</evidence>